<gene>
    <name evidence="3" type="ORF">ACFPXP_17420</name>
</gene>
<accession>A0ABW1ITS8</accession>
<organism evidence="3 4">
    <name type="scientific">Marinicrinis lubricantis</name>
    <dbReference type="NCBI Taxonomy" id="2086470"/>
    <lineage>
        <taxon>Bacteria</taxon>
        <taxon>Bacillati</taxon>
        <taxon>Bacillota</taxon>
        <taxon>Bacilli</taxon>
        <taxon>Bacillales</taxon>
        <taxon>Paenibacillaceae</taxon>
    </lineage>
</organism>
<dbReference type="InterPro" id="IPR024478">
    <property type="entry name" value="HlyB_4HB_MCP"/>
</dbReference>
<feature type="domain" description="Chemotaxis methyl-accepting receptor HlyB-like 4HB MCP" evidence="2">
    <location>
        <begin position="6"/>
        <end position="96"/>
    </location>
</feature>
<name>A0ABW1ITS8_9BACL</name>
<evidence type="ECO:0000259" key="2">
    <source>
        <dbReference type="Pfam" id="PF12729"/>
    </source>
</evidence>
<sequence>MNFFRNMKLFNKILSLVMLSIVMLFLVGAVGYTYTSNMASSAKDMYENGFYPLESLSVIDSNTRGIRGDMFELMIIKDPVRNRELEDSINSRIEENSGGSEGAGSRPIRR</sequence>
<dbReference type="Pfam" id="PF12729">
    <property type="entry name" value="4HB_MCP_1"/>
    <property type="match status" value="1"/>
</dbReference>
<feature type="region of interest" description="Disordered" evidence="1">
    <location>
        <begin position="87"/>
        <end position="110"/>
    </location>
</feature>
<evidence type="ECO:0000313" key="3">
    <source>
        <dbReference type="EMBL" id="MFC5988184.1"/>
    </source>
</evidence>
<keyword evidence="4" id="KW-1185">Reference proteome</keyword>
<comment type="caution">
    <text evidence="3">The sequence shown here is derived from an EMBL/GenBank/DDBJ whole genome shotgun (WGS) entry which is preliminary data.</text>
</comment>
<evidence type="ECO:0000256" key="1">
    <source>
        <dbReference type="SAM" id="MobiDB-lite"/>
    </source>
</evidence>
<dbReference type="Proteomes" id="UP001596250">
    <property type="component" value="Unassembled WGS sequence"/>
</dbReference>
<dbReference type="RefSeq" id="WP_379895635.1">
    <property type="nucleotide sequence ID" value="NZ_CBCSCT010000020.1"/>
</dbReference>
<dbReference type="EMBL" id="JBHSQV010000177">
    <property type="protein sequence ID" value="MFC5988184.1"/>
    <property type="molecule type" value="Genomic_DNA"/>
</dbReference>
<evidence type="ECO:0000313" key="4">
    <source>
        <dbReference type="Proteomes" id="UP001596250"/>
    </source>
</evidence>
<reference evidence="4" key="1">
    <citation type="journal article" date="2019" name="Int. J. Syst. Evol. Microbiol.">
        <title>The Global Catalogue of Microorganisms (GCM) 10K type strain sequencing project: providing services to taxonomists for standard genome sequencing and annotation.</title>
        <authorList>
            <consortium name="The Broad Institute Genomics Platform"/>
            <consortium name="The Broad Institute Genome Sequencing Center for Infectious Disease"/>
            <person name="Wu L."/>
            <person name="Ma J."/>
        </authorList>
    </citation>
    <scope>NUCLEOTIDE SEQUENCE [LARGE SCALE GENOMIC DNA]</scope>
    <source>
        <strain evidence="4">CCM 8749</strain>
    </source>
</reference>
<proteinExistence type="predicted"/>
<protein>
    <submittedName>
        <fullName evidence="3">MCP four helix bundle domain-containing protein</fullName>
    </submittedName>
</protein>